<dbReference type="Pfam" id="PF01719">
    <property type="entry name" value="Rep_OBD"/>
    <property type="match status" value="1"/>
</dbReference>
<accession>A0A8S5TS20</accession>
<feature type="domain" description="Replication protein RepB C-terminal" evidence="2">
    <location>
        <begin position="126"/>
        <end position="180"/>
    </location>
</feature>
<evidence type="ECO:0000259" key="1">
    <source>
        <dbReference type="Pfam" id="PF01719"/>
    </source>
</evidence>
<sequence>MAEKRTRNFATIVYPESAPENWMDILNDYHVPAFVSPLHEFDVNATGEIKKAHYHVMVMYDSLKTVSQAKEFFSAIGGVGCKVVNSIRGMARYLCHLDNPEKYQYNPVEVKSFGGADYAGVVELETDRVKIIADMQEWCRAEGCVSLSELYDYSRVHNYDWFRALATHCNNVMAAYLKSLKWTIEHPDEVQSCKNASKV</sequence>
<dbReference type="GO" id="GO:0003677">
    <property type="term" value="F:DNA binding"/>
    <property type="evidence" value="ECO:0007669"/>
    <property type="project" value="InterPro"/>
</dbReference>
<dbReference type="GO" id="GO:0006260">
    <property type="term" value="P:DNA replication"/>
    <property type="evidence" value="ECO:0007669"/>
    <property type="project" value="InterPro"/>
</dbReference>
<dbReference type="InterPro" id="IPR002631">
    <property type="entry name" value="Plasmid_rep_OBD"/>
</dbReference>
<proteinExistence type="predicted"/>
<dbReference type="EMBL" id="BK015915">
    <property type="protein sequence ID" value="DAF85004.1"/>
    <property type="molecule type" value="Genomic_DNA"/>
</dbReference>
<dbReference type="Pfam" id="PF21861">
    <property type="entry name" value="RepB_C"/>
    <property type="match status" value="1"/>
</dbReference>
<feature type="domain" description="Plasmid replication protein origin binding" evidence="1">
    <location>
        <begin position="2"/>
        <end position="117"/>
    </location>
</feature>
<protein>
    <submittedName>
        <fullName evidence="3">Plasmid like replication protein</fullName>
    </submittedName>
</protein>
<dbReference type="Gene3D" id="3.40.1310.30">
    <property type="match status" value="1"/>
</dbReference>
<name>A0A8S5TS20_9VIRU</name>
<evidence type="ECO:0000313" key="3">
    <source>
        <dbReference type="EMBL" id="DAF85004.1"/>
    </source>
</evidence>
<evidence type="ECO:0000259" key="2">
    <source>
        <dbReference type="Pfam" id="PF21861"/>
    </source>
</evidence>
<organism evidence="3">
    <name type="scientific">Inoviridae sp. ctzMc2</name>
    <dbReference type="NCBI Taxonomy" id="2825787"/>
    <lineage>
        <taxon>Viruses</taxon>
        <taxon>Monodnaviria</taxon>
        <taxon>Loebvirae</taxon>
        <taxon>Hofneiviricota</taxon>
        <taxon>Faserviricetes</taxon>
        <taxon>Tubulavirales</taxon>
        <taxon>Inoviridae</taxon>
    </lineage>
</organism>
<dbReference type="InterPro" id="IPR053923">
    <property type="entry name" value="RepB_C"/>
</dbReference>
<reference evidence="3" key="1">
    <citation type="journal article" date="2021" name="Proc. Natl. Acad. Sci. U.S.A.">
        <title>A Catalog of Tens of Thousands of Viruses from Human Metagenomes Reveals Hidden Associations with Chronic Diseases.</title>
        <authorList>
            <person name="Tisza M.J."/>
            <person name="Buck C.B."/>
        </authorList>
    </citation>
    <scope>NUCLEOTIDE SEQUENCE</scope>
    <source>
        <strain evidence="3">CtzMc2</strain>
    </source>
</reference>
<dbReference type="GO" id="GO:0003916">
    <property type="term" value="F:DNA topoisomerase activity"/>
    <property type="evidence" value="ECO:0007669"/>
    <property type="project" value="InterPro"/>
</dbReference>